<dbReference type="GO" id="GO:0043014">
    <property type="term" value="F:alpha-tubulin binding"/>
    <property type="evidence" value="ECO:0007669"/>
    <property type="project" value="InterPro"/>
</dbReference>
<comment type="similarity">
    <text evidence="4">Belongs to the TBCB family.</text>
</comment>
<dbReference type="PANTHER" id="PTHR18916">
    <property type="entry name" value="DYNACTIN 1-RELATED MICROTUBULE-BINDING"/>
    <property type="match status" value="1"/>
</dbReference>
<dbReference type="FunFam" id="2.30.30.190:FF:000013">
    <property type="entry name" value="Tubulin-folding cofactor B"/>
    <property type="match status" value="1"/>
</dbReference>
<dbReference type="GO" id="GO:0007021">
    <property type="term" value="P:tubulin complex assembly"/>
    <property type="evidence" value="ECO:0007669"/>
    <property type="project" value="InterPro"/>
</dbReference>
<dbReference type="PROSITE" id="PS50245">
    <property type="entry name" value="CAP_GLY_2"/>
    <property type="match status" value="1"/>
</dbReference>
<dbReference type="InterPro" id="IPR000938">
    <property type="entry name" value="CAP-Gly_domain"/>
</dbReference>
<organism evidence="6">
    <name type="scientific">Ascaris suum</name>
    <name type="common">Pig roundworm</name>
    <name type="synonym">Ascaris lumbricoides</name>
    <dbReference type="NCBI Taxonomy" id="6253"/>
    <lineage>
        <taxon>Eukaryota</taxon>
        <taxon>Metazoa</taxon>
        <taxon>Ecdysozoa</taxon>
        <taxon>Nematoda</taxon>
        <taxon>Chromadorea</taxon>
        <taxon>Rhabditida</taxon>
        <taxon>Spirurina</taxon>
        <taxon>Ascaridomorpha</taxon>
        <taxon>Ascaridoidea</taxon>
        <taxon>Ascarididae</taxon>
        <taxon>Ascaris</taxon>
    </lineage>
</organism>
<dbReference type="GO" id="GO:0035371">
    <property type="term" value="C:microtubule plus-end"/>
    <property type="evidence" value="ECO:0007669"/>
    <property type="project" value="TreeGrafter"/>
</dbReference>
<dbReference type="InterPro" id="IPR029071">
    <property type="entry name" value="Ubiquitin-like_domsf"/>
</dbReference>
<dbReference type="Gene3D" id="2.30.30.190">
    <property type="entry name" value="CAP Gly-rich-like domain"/>
    <property type="match status" value="1"/>
</dbReference>
<protein>
    <submittedName>
        <fullName evidence="6">Tubulin-specific chaperone B</fullName>
    </submittedName>
</protein>
<dbReference type="GO" id="GO:0005829">
    <property type="term" value="C:cytosol"/>
    <property type="evidence" value="ECO:0007669"/>
    <property type="project" value="UniProtKB-ARBA"/>
</dbReference>
<name>F1L9J5_ASCSU</name>
<dbReference type="AlphaFoldDB" id="F1L9J5"/>
<dbReference type="SUPFAM" id="SSF74924">
    <property type="entry name" value="Cap-Gly domain"/>
    <property type="match status" value="1"/>
</dbReference>
<evidence type="ECO:0000256" key="4">
    <source>
        <dbReference type="ARBA" id="ARBA00025779"/>
    </source>
</evidence>
<reference evidence="6" key="1">
    <citation type="journal article" date="2011" name="Genome Res.">
        <title>Deep small RNA sequencing from the nematode Ascaris reveals conservation, functional diversification, and novel developmental profiles.</title>
        <authorList>
            <person name="Wang J."/>
            <person name="Czech B."/>
            <person name="Crunk A."/>
            <person name="Wallace A."/>
            <person name="Mitreva M."/>
            <person name="Hannon G.J."/>
            <person name="Davis R.E."/>
        </authorList>
    </citation>
    <scope>NUCLEOTIDE SEQUENCE</scope>
</reference>
<dbReference type="GO" id="GO:0005634">
    <property type="term" value="C:nucleus"/>
    <property type="evidence" value="ECO:0007669"/>
    <property type="project" value="TreeGrafter"/>
</dbReference>
<feature type="domain" description="CAP-Gly" evidence="5">
    <location>
        <begin position="169"/>
        <end position="211"/>
    </location>
</feature>
<keyword evidence="3" id="KW-0143">Chaperone</keyword>
<keyword evidence="2" id="KW-0963">Cytoplasm</keyword>
<accession>F1L9J5</accession>
<evidence type="ECO:0000313" key="6">
    <source>
        <dbReference type="EMBL" id="ADY46799.1"/>
    </source>
</evidence>
<comment type="subcellular location">
    <subcellularLocation>
        <location evidence="1">Cytoplasm</location>
    </subcellularLocation>
</comment>
<sequence length="232" mass="26163">MATGVINLKILSAANQYPYEKHFPQTMRLSELKNKLQLIVGMTAKAMQVELHDKDGKFIASLTDDLATLEHLGICDGMQIHVSDTSGEIAKLLDSSMIEKYNISDEQYDQRSESIRAWKKREGLGKKSDPTSEYIENSRKIAESIKVGSRCSVQLSNQPEKRGVVSYVGETKFRPGYWIGITYDEPVGKNDGSVEGVRYFTCMEKYGGFVRPQDVYIGDFPPLTSDREMEEI</sequence>
<dbReference type="InterPro" id="IPR045172">
    <property type="entry name" value="TBCB_Ubl"/>
</dbReference>
<evidence type="ECO:0000256" key="3">
    <source>
        <dbReference type="ARBA" id="ARBA00023186"/>
    </source>
</evidence>
<dbReference type="Pfam" id="PF14560">
    <property type="entry name" value="Ubiquitin_2"/>
    <property type="match status" value="1"/>
</dbReference>
<dbReference type="PANTHER" id="PTHR18916:SF85">
    <property type="entry name" value="TUBULIN-FOLDING COFACTOR B"/>
    <property type="match status" value="1"/>
</dbReference>
<dbReference type="SMART" id="SM01052">
    <property type="entry name" value="CAP_GLY"/>
    <property type="match status" value="1"/>
</dbReference>
<dbReference type="GO" id="GO:0007023">
    <property type="term" value="P:post-chaperonin tubulin folding pathway"/>
    <property type="evidence" value="ECO:0007669"/>
    <property type="project" value="InterPro"/>
</dbReference>
<dbReference type="Pfam" id="PF01302">
    <property type="entry name" value="CAP_GLY"/>
    <property type="match status" value="1"/>
</dbReference>
<dbReference type="GO" id="GO:0051010">
    <property type="term" value="F:microtubule plus-end binding"/>
    <property type="evidence" value="ECO:0007669"/>
    <property type="project" value="TreeGrafter"/>
</dbReference>
<dbReference type="EMBL" id="JI174655">
    <property type="protein sequence ID" value="ADY46799.1"/>
    <property type="molecule type" value="mRNA"/>
</dbReference>
<dbReference type="InterPro" id="IPR000626">
    <property type="entry name" value="Ubiquitin-like_dom"/>
</dbReference>
<dbReference type="Gene3D" id="3.10.20.90">
    <property type="entry name" value="Phosphatidylinositol 3-kinase Catalytic Subunit, Chain A, domain 1"/>
    <property type="match status" value="1"/>
</dbReference>
<evidence type="ECO:0000259" key="5">
    <source>
        <dbReference type="PROSITE" id="PS50245"/>
    </source>
</evidence>
<evidence type="ECO:0000256" key="1">
    <source>
        <dbReference type="ARBA" id="ARBA00004496"/>
    </source>
</evidence>
<dbReference type="SUPFAM" id="SSF54236">
    <property type="entry name" value="Ubiquitin-like"/>
    <property type="match status" value="1"/>
</dbReference>
<dbReference type="CDD" id="cd01789">
    <property type="entry name" value="Ubl_TBCB"/>
    <property type="match status" value="1"/>
</dbReference>
<dbReference type="GO" id="GO:0031122">
    <property type="term" value="P:cytoplasmic microtubule organization"/>
    <property type="evidence" value="ECO:0007669"/>
    <property type="project" value="TreeGrafter"/>
</dbReference>
<proteinExistence type="evidence at transcript level"/>
<dbReference type="InterPro" id="IPR036859">
    <property type="entry name" value="CAP-Gly_dom_sf"/>
</dbReference>
<evidence type="ECO:0000256" key="2">
    <source>
        <dbReference type="ARBA" id="ARBA00022490"/>
    </source>
</evidence>
<dbReference type="PROSITE" id="PS00845">
    <property type="entry name" value="CAP_GLY_1"/>
    <property type="match status" value="1"/>
</dbReference>